<dbReference type="PANTHER" id="PTHR47447">
    <property type="entry name" value="OS03G0856100 PROTEIN"/>
    <property type="match status" value="1"/>
</dbReference>
<dbReference type="Gene3D" id="1.25.40.10">
    <property type="entry name" value="Tetratricopeptide repeat domain"/>
    <property type="match status" value="2"/>
</dbReference>
<reference evidence="3" key="1">
    <citation type="submission" date="2023-10" db="EMBL/GenBank/DDBJ databases">
        <authorList>
            <person name="Chen Y."/>
            <person name="Shah S."/>
            <person name="Dougan E. K."/>
            <person name="Thang M."/>
            <person name="Chan C."/>
        </authorList>
    </citation>
    <scope>NUCLEOTIDE SEQUENCE [LARGE SCALE GENOMIC DNA]</scope>
</reference>
<proteinExistence type="predicted"/>
<dbReference type="EMBL" id="CAUYUJ010018037">
    <property type="protein sequence ID" value="CAK0880072.1"/>
    <property type="molecule type" value="Genomic_DNA"/>
</dbReference>
<dbReference type="Pfam" id="PF13041">
    <property type="entry name" value="PPR_2"/>
    <property type="match status" value="1"/>
</dbReference>
<keyword evidence="4" id="KW-1185">Reference proteome</keyword>
<dbReference type="InterPro" id="IPR011990">
    <property type="entry name" value="TPR-like_helical_dom_sf"/>
</dbReference>
<comment type="caution">
    <text evidence="3">The sequence shown here is derived from an EMBL/GenBank/DDBJ whole genome shotgun (WGS) entry which is preliminary data.</text>
</comment>
<organism evidence="3 4">
    <name type="scientific">Prorocentrum cordatum</name>
    <dbReference type="NCBI Taxonomy" id="2364126"/>
    <lineage>
        <taxon>Eukaryota</taxon>
        <taxon>Sar</taxon>
        <taxon>Alveolata</taxon>
        <taxon>Dinophyceae</taxon>
        <taxon>Prorocentrales</taxon>
        <taxon>Prorocentraceae</taxon>
        <taxon>Prorocentrum</taxon>
    </lineage>
</organism>
<keyword evidence="1" id="KW-0677">Repeat</keyword>
<dbReference type="Pfam" id="PF13812">
    <property type="entry name" value="PPR_3"/>
    <property type="match status" value="1"/>
</dbReference>
<evidence type="ECO:0000256" key="1">
    <source>
        <dbReference type="ARBA" id="ARBA00022737"/>
    </source>
</evidence>
<evidence type="ECO:0000313" key="4">
    <source>
        <dbReference type="Proteomes" id="UP001189429"/>
    </source>
</evidence>
<sequence length="240" mass="26339">MWKAKLEHNVIISTYNARISACEKSGRWQQALVLISEMWEAKMDPDVVSYSAGISACEKGGKWQWALALLGGMWLVQLEPDVQLQRRNQRVRERLAVAAGLVAAQGDVEGEDGAQHHPYNAGISACEKCEQWEHAIALLREMLEVKADPDVVSYSAGISACEKSEHWKLALALLSEMGGARVEANVISYSAGISACEKGAQWQRALGLLRNMWEVKLEANSATTLGSARARKESSGNRLC</sequence>
<feature type="repeat" description="PPR" evidence="2">
    <location>
        <begin position="11"/>
        <end position="45"/>
    </location>
</feature>
<dbReference type="NCBIfam" id="TIGR00756">
    <property type="entry name" value="PPR"/>
    <property type="match status" value="1"/>
</dbReference>
<evidence type="ECO:0000256" key="2">
    <source>
        <dbReference type="PROSITE-ProRule" id="PRU00708"/>
    </source>
</evidence>
<dbReference type="Proteomes" id="UP001189429">
    <property type="component" value="Unassembled WGS sequence"/>
</dbReference>
<dbReference type="InterPro" id="IPR002885">
    <property type="entry name" value="PPR_rpt"/>
</dbReference>
<name>A0ABN9W3F1_9DINO</name>
<dbReference type="PROSITE" id="PS51375">
    <property type="entry name" value="PPR"/>
    <property type="match status" value="1"/>
</dbReference>
<dbReference type="PANTHER" id="PTHR47447:SF17">
    <property type="entry name" value="OS12G0638900 PROTEIN"/>
    <property type="match status" value="1"/>
</dbReference>
<gene>
    <name evidence="3" type="ORF">PCOR1329_LOCUS63314</name>
</gene>
<accession>A0ABN9W3F1</accession>
<protein>
    <recommendedName>
        <fullName evidence="5">Pentatricopeptide repeat-containing protein, chloroplastic</fullName>
    </recommendedName>
</protein>
<evidence type="ECO:0000313" key="3">
    <source>
        <dbReference type="EMBL" id="CAK0880072.1"/>
    </source>
</evidence>
<evidence type="ECO:0008006" key="5">
    <source>
        <dbReference type="Google" id="ProtNLM"/>
    </source>
</evidence>